<name>A0AC35TMB9_9BILA</name>
<reference evidence="2" key="1">
    <citation type="submission" date="2016-11" db="UniProtKB">
        <authorList>
            <consortium name="WormBaseParasite"/>
        </authorList>
    </citation>
    <scope>IDENTIFICATION</scope>
    <source>
        <strain evidence="2">KR3021</strain>
    </source>
</reference>
<proteinExistence type="predicted"/>
<evidence type="ECO:0000313" key="1">
    <source>
        <dbReference type="Proteomes" id="UP000095286"/>
    </source>
</evidence>
<sequence>MNSLLNKIMKSRTSFAEPRSIHTACEQDYVGIATYTNQIFRRCVKKGFEFNLMVVGETSLGKSTFLNTLLDVDLKEYEGMTSKCDGRITERSYYVIENEVKVKIRLIETPGYGDGLNNTFCYKPIVDYIDSQFWEYLEEQNKITRKAVIPDTRVHLCLFFIAPTGQNMKELDVKMMKKLDTKVNLVPVIAKADTLTYQELAFFKTQVLKQIEDNKIEIYKFESHGDGHPDSIYPYIRVPYGVVCSNHVVVSKDGRRCRVRKYPWGVVEVDNIQHNDFAALRDIVIRKHLVDLIEDTHNVHFENYRFARISDGFKGPVLRFDPAHEVENEMALKDADTEVRMHQMVQAFADTIKKREKKLEDKQKGFDLDLGQLQTKLEDKLGELKQLMSEKSEVGSIRFATNSLESVNSTSFMS</sequence>
<organism evidence="1 2">
    <name type="scientific">Rhabditophanes sp. KR3021</name>
    <dbReference type="NCBI Taxonomy" id="114890"/>
    <lineage>
        <taxon>Eukaryota</taxon>
        <taxon>Metazoa</taxon>
        <taxon>Ecdysozoa</taxon>
        <taxon>Nematoda</taxon>
        <taxon>Chromadorea</taxon>
        <taxon>Rhabditida</taxon>
        <taxon>Tylenchina</taxon>
        <taxon>Panagrolaimomorpha</taxon>
        <taxon>Strongyloidoidea</taxon>
        <taxon>Alloionematidae</taxon>
        <taxon>Rhabditophanes</taxon>
    </lineage>
</organism>
<evidence type="ECO:0000313" key="2">
    <source>
        <dbReference type="WBParaSite" id="RSKR_0000195000.1"/>
    </source>
</evidence>
<protein>
    <submittedName>
        <fullName evidence="2">Septin</fullName>
    </submittedName>
</protein>
<dbReference type="Proteomes" id="UP000095286">
    <property type="component" value="Unplaced"/>
</dbReference>
<accession>A0AC35TMB9</accession>
<dbReference type="WBParaSite" id="RSKR_0000195000.1">
    <property type="protein sequence ID" value="RSKR_0000195000.1"/>
    <property type="gene ID" value="RSKR_0000195000"/>
</dbReference>